<feature type="transmembrane region" description="Helical" evidence="5">
    <location>
        <begin position="151"/>
        <end position="173"/>
    </location>
</feature>
<evidence type="ECO:0000259" key="6">
    <source>
        <dbReference type="Pfam" id="PF00892"/>
    </source>
</evidence>
<dbReference type="InterPro" id="IPR037185">
    <property type="entry name" value="EmrE-like"/>
</dbReference>
<feature type="transmembrane region" description="Helical" evidence="5">
    <location>
        <begin position="12"/>
        <end position="33"/>
    </location>
</feature>
<accession>A0A345P2X9</accession>
<dbReference type="PANTHER" id="PTHR22911:SF6">
    <property type="entry name" value="SOLUTE CARRIER FAMILY 35 MEMBER G1"/>
    <property type="match status" value="1"/>
</dbReference>
<evidence type="ECO:0000256" key="5">
    <source>
        <dbReference type="SAM" id="Phobius"/>
    </source>
</evidence>
<feature type="transmembrane region" description="Helical" evidence="5">
    <location>
        <begin position="215"/>
        <end position="233"/>
    </location>
</feature>
<feature type="domain" description="EamA" evidence="6">
    <location>
        <begin position="158"/>
        <end position="282"/>
    </location>
</feature>
<proteinExistence type="predicted"/>
<dbReference type="EMBL" id="CP031222">
    <property type="protein sequence ID" value="AXI01638.1"/>
    <property type="molecule type" value="Genomic_DNA"/>
</dbReference>
<dbReference type="Gene3D" id="1.10.3730.20">
    <property type="match status" value="1"/>
</dbReference>
<organism evidence="7 8">
    <name type="scientific">Aquirhabdus parva</name>
    <dbReference type="NCBI Taxonomy" id="2283318"/>
    <lineage>
        <taxon>Bacteria</taxon>
        <taxon>Pseudomonadati</taxon>
        <taxon>Pseudomonadota</taxon>
        <taxon>Gammaproteobacteria</taxon>
        <taxon>Moraxellales</taxon>
        <taxon>Moraxellaceae</taxon>
        <taxon>Aquirhabdus</taxon>
    </lineage>
</organism>
<feature type="transmembrane region" description="Helical" evidence="5">
    <location>
        <begin position="129"/>
        <end position="145"/>
    </location>
</feature>
<dbReference type="OrthoDB" id="5565182at2"/>
<keyword evidence="2 5" id="KW-0812">Transmembrane</keyword>
<dbReference type="KEGG" id="mbah:HYN46_01240"/>
<evidence type="ECO:0000256" key="1">
    <source>
        <dbReference type="ARBA" id="ARBA00004141"/>
    </source>
</evidence>
<protein>
    <submittedName>
        <fullName evidence="7">DMT family transporter</fullName>
    </submittedName>
</protein>
<feature type="transmembrane region" description="Helical" evidence="5">
    <location>
        <begin position="74"/>
        <end position="96"/>
    </location>
</feature>
<evidence type="ECO:0000256" key="4">
    <source>
        <dbReference type="ARBA" id="ARBA00023136"/>
    </source>
</evidence>
<dbReference type="GO" id="GO:0016020">
    <property type="term" value="C:membrane"/>
    <property type="evidence" value="ECO:0007669"/>
    <property type="project" value="UniProtKB-SubCell"/>
</dbReference>
<dbReference type="InterPro" id="IPR000620">
    <property type="entry name" value="EamA_dom"/>
</dbReference>
<evidence type="ECO:0000313" key="8">
    <source>
        <dbReference type="Proteomes" id="UP000253940"/>
    </source>
</evidence>
<evidence type="ECO:0000313" key="7">
    <source>
        <dbReference type="EMBL" id="AXI01638.1"/>
    </source>
</evidence>
<sequence>MKSKSSTNTSHIGRGLTLLTLSAALFALMGVLIRLASHSVDNATIVFFRNFTGLLLLLPFVLMKGPTFLKTEKLWMHSWRAFVGLIAMYGFFYAIAHLKLSNAMVFTYSSPIFIPLVAWLFLKERMTSLMWLAALVGLAGVILVAKPEQGFFNVLSVIGIVSSFLAAMAFVTVRALTATEPVTRIVFYFCLIGTLFSSLPMFWHWRAYTPQELALLMGAGLLATTSQLCLSKAYSYAPAGKIGPANYLAIIFAGIFAALIWHEYPDQMSIFGMILILVALVLCMPRSPKISA</sequence>
<dbReference type="Pfam" id="PF00892">
    <property type="entry name" value="EamA"/>
    <property type="match status" value="2"/>
</dbReference>
<evidence type="ECO:0000256" key="2">
    <source>
        <dbReference type="ARBA" id="ARBA00022692"/>
    </source>
</evidence>
<feature type="transmembrane region" description="Helical" evidence="5">
    <location>
        <begin position="245"/>
        <end position="262"/>
    </location>
</feature>
<feature type="transmembrane region" description="Helical" evidence="5">
    <location>
        <begin position="102"/>
        <end position="122"/>
    </location>
</feature>
<dbReference type="SUPFAM" id="SSF103481">
    <property type="entry name" value="Multidrug resistance efflux transporter EmrE"/>
    <property type="match status" value="2"/>
</dbReference>
<dbReference type="AlphaFoldDB" id="A0A345P2X9"/>
<evidence type="ECO:0000256" key="3">
    <source>
        <dbReference type="ARBA" id="ARBA00022989"/>
    </source>
</evidence>
<feature type="transmembrane region" description="Helical" evidence="5">
    <location>
        <begin position="185"/>
        <end position="203"/>
    </location>
</feature>
<comment type="subcellular location">
    <subcellularLocation>
        <location evidence="1">Membrane</location>
        <topology evidence="1">Multi-pass membrane protein</topology>
    </subcellularLocation>
</comment>
<dbReference type="PANTHER" id="PTHR22911">
    <property type="entry name" value="ACYL-MALONYL CONDENSING ENZYME-RELATED"/>
    <property type="match status" value="1"/>
</dbReference>
<keyword evidence="4 5" id="KW-0472">Membrane</keyword>
<keyword evidence="8" id="KW-1185">Reference proteome</keyword>
<feature type="domain" description="EamA" evidence="6">
    <location>
        <begin position="14"/>
        <end position="144"/>
    </location>
</feature>
<feature type="transmembrane region" description="Helical" evidence="5">
    <location>
        <begin position="45"/>
        <end position="62"/>
    </location>
</feature>
<name>A0A345P2X9_9GAMM</name>
<feature type="transmembrane region" description="Helical" evidence="5">
    <location>
        <begin position="268"/>
        <end position="285"/>
    </location>
</feature>
<dbReference type="RefSeq" id="WP_114897748.1">
    <property type="nucleotide sequence ID" value="NZ_CP031222.1"/>
</dbReference>
<dbReference type="Proteomes" id="UP000253940">
    <property type="component" value="Chromosome"/>
</dbReference>
<keyword evidence="3 5" id="KW-1133">Transmembrane helix</keyword>
<reference evidence="7 8" key="1">
    <citation type="submission" date="2018-07" db="EMBL/GenBank/DDBJ databases">
        <title>Genome sequencing of Moraxellaceae gen. HYN0046.</title>
        <authorList>
            <person name="Kim M."/>
            <person name="Yi H."/>
        </authorList>
    </citation>
    <scope>NUCLEOTIDE SEQUENCE [LARGE SCALE GENOMIC DNA]</scope>
    <source>
        <strain evidence="7 8">HYN0046</strain>
    </source>
</reference>
<gene>
    <name evidence="7" type="ORF">HYN46_01240</name>
</gene>